<feature type="compositionally biased region" description="Basic and acidic residues" evidence="1">
    <location>
        <begin position="531"/>
        <end position="551"/>
    </location>
</feature>
<evidence type="ECO:0000256" key="2">
    <source>
        <dbReference type="SAM" id="Phobius"/>
    </source>
</evidence>
<feature type="transmembrane region" description="Helical" evidence="2">
    <location>
        <begin position="130"/>
        <end position="150"/>
    </location>
</feature>
<feature type="transmembrane region" description="Helical" evidence="2">
    <location>
        <begin position="156"/>
        <end position="176"/>
    </location>
</feature>
<evidence type="ECO:0000313" key="3">
    <source>
        <dbReference type="EMBL" id="KZN86311.1"/>
    </source>
</evidence>
<feature type="region of interest" description="Disordered" evidence="1">
    <location>
        <begin position="725"/>
        <end position="775"/>
    </location>
</feature>
<dbReference type="Proteomes" id="UP000076449">
    <property type="component" value="Chromosome II"/>
</dbReference>
<feature type="compositionally biased region" description="Polar residues" evidence="1">
    <location>
        <begin position="590"/>
        <end position="599"/>
    </location>
</feature>
<feature type="compositionally biased region" description="Polar residues" evidence="1">
    <location>
        <begin position="459"/>
        <end position="476"/>
    </location>
</feature>
<feature type="compositionally biased region" description="Basic residues" evidence="1">
    <location>
        <begin position="641"/>
        <end position="651"/>
    </location>
</feature>
<feature type="transmembrane region" description="Helical" evidence="2">
    <location>
        <begin position="196"/>
        <end position="217"/>
    </location>
</feature>
<sequence>MFADVDLAHIPGADSRIPHSQGSPSTFLSFASRGCHEWLSVATMGRSSPPFLYERPSAYSFKGPTDRGFNPRAATEASWTRPAEKPKQKAPLVNLNHHPDTWGSFNTASSFTPMSYRTKDRVKYARSTQLALRALTLLGALGSLFCSIVIKGAAVTVIWIIRAGPIVAILHTIYGIYHNSRSVLNRPAGSQASYGLFASTLDLGLIPFYVFTAFMAYGEWTSNAYHWETLFNDSDLTVKISEATFILAIANGALHLISLAISAFLAVTFRKISRLPPDMNPLEDNLTARPRKSYKDTQMEEKHLSQSTMHSSFEDPLIGSPRSVPFMHTREQSSGADSNLGSMGMLDEQRQSHPSFYQHRLSHLESPTEPHMDPSSPETLFQQTANQPYDFTAQTPAPEYRKVASHAPEIINASAQMRNLSSRTADRSETVSPLSDNWVAYSERSLSPVGEPQDGNAATLRQSSSVYSRQTNKTTASAGSGIRDWFAYGPKPEPSIGSAIAEDVRGEYASLSMHEFYGLDDDHREQDVGDQRMDIFPDPEDHRDDLDDQRDGSLPFNPLMLNPPTPQPILTEKPENTDPVRRVVLGDSPNLSYNAQAQPVSVPHESPNPTSPKTRFYGELDVDGKPGLAVSREPSEQVVRKPTKLTKKRNSKMSAYEALKKNDNDEENGYLSARVPASPRATEGDRKGRVVSNSGADTARPGIAAGVGASLSSYGSYIAGLGVGRRRDVSGKVAEEGRSGNLLDEQPGRNKNESHTQTTSSSPTRAAGWARFAGL</sequence>
<feature type="compositionally biased region" description="Basic and acidic residues" evidence="1">
    <location>
        <begin position="293"/>
        <end position="304"/>
    </location>
</feature>
<feature type="region of interest" description="Disordered" evidence="1">
    <location>
        <begin position="627"/>
        <end position="707"/>
    </location>
</feature>
<feature type="transmembrane region" description="Helical" evidence="2">
    <location>
        <begin position="245"/>
        <end position="269"/>
    </location>
</feature>
<evidence type="ECO:0000256" key="1">
    <source>
        <dbReference type="SAM" id="MobiDB-lite"/>
    </source>
</evidence>
<protein>
    <submittedName>
        <fullName evidence="3">Uncharacterized protein</fullName>
    </submittedName>
</protein>
<dbReference type="EMBL" id="CM002799">
    <property type="protein sequence ID" value="KZN86311.1"/>
    <property type="molecule type" value="Genomic_DNA"/>
</dbReference>
<feature type="compositionally biased region" description="Polar residues" evidence="1">
    <location>
        <begin position="755"/>
        <end position="764"/>
    </location>
</feature>
<keyword evidence="2" id="KW-0812">Transmembrane</keyword>
<organism evidence="3">
    <name type="scientific">Penicillium chrysogenum</name>
    <name type="common">Penicillium notatum</name>
    <dbReference type="NCBI Taxonomy" id="5076"/>
    <lineage>
        <taxon>Eukaryota</taxon>
        <taxon>Fungi</taxon>
        <taxon>Dikarya</taxon>
        <taxon>Ascomycota</taxon>
        <taxon>Pezizomycotina</taxon>
        <taxon>Eurotiomycetes</taxon>
        <taxon>Eurotiomycetidae</taxon>
        <taxon>Eurotiales</taxon>
        <taxon>Aspergillaceae</taxon>
        <taxon>Penicillium</taxon>
        <taxon>Penicillium chrysogenum species complex</taxon>
    </lineage>
</organism>
<dbReference type="AlphaFoldDB" id="A0A167RQL1"/>
<keyword evidence="2" id="KW-0472">Membrane</keyword>
<proteinExistence type="predicted"/>
<accession>A0A167RQL1</accession>
<feature type="region of interest" description="Disordered" evidence="1">
    <location>
        <begin position="280"/>
        <end position="315"/>
    </location>
</feature>
<feature type="compositionally biased region" description="Basic and acidic residues" evidence="1">
    <location>
        <begin position="725"/>
        <end position="738"/>
    </location>
</feature>
<reference evidence="3" key="1">
    <citation type="journal article" date="2014" name="Genome Announc.">
        <title>Complete sequencing and chromosome-scale genome assembly of the industrial progenitor strain P2niaD18 from the penicillin producer Penicillium chrysogenum.</title>
        <authorList>
            <person name="Specht T."/>
            <person name="Dahlmann T.A."/>
            <person name="Zadra I."/>
            <person name="Kurnsteiner H."/>
            <person name="Kuck U."/>
        </authorList>
    </citation>
    <scope>NUCLEOTIDE SEQUENCE [LARGE SCALE GENOMIC DNA]</scope>
    <source>
        <strain evidence="3">P2niaD18</strain>
    </source>
</reference>
<feature type="region of interest" description="Disordered" evidence="1">
    <location>
        <begin position="446"/>
        <end position="476"/>
    </location>
</feature>
<feature type="region of interest" description="Disordered" evidence="1">
    <location>
        <begin position="590"/>
        <end position="613"/>
    </location>
</feature>
<gene>
    <name evidence="3" type="ORF">EN45_048330</name>
</gene>
<keyword evidence="2" id="KW-1133">Transmembrane helix</keyword>
<feature type="region of interest" description="Disordered" evidence="1">
    <location>
        <begin position="531"/>
        <end position="577"/>
    </location>
</feature>
<name>A0A167RQL1_PENCH</name>